<evidence type="ECO:0000256" key="4">
    <source>
        <dbReference type="ARBA" id="ARBA00022741"/>
    </source>
</evidence>
<dbReference type="Pfam" id="PF00005">
    <property type="entry name" value="ABC_tran"/>
    <property type="match status" value="1"/>
</dbReference>
<reference evidence="11 12" key="1">
    <citation type="submission" date="2019-02" db="EMBL/GenBank/DDBJ databases">
        <title>Genomic Encyclopedia of Type Strains, Phase IV (KMG-IV): sequencing the most valuable type-strain genomes for metagenomic binning, comparative biology and taxonomic classification.</title>
        <authorList>
            <person name="Goeker M."/>
        </authorList>
    </citation>
    <scope>NUCLEOTIDE SEQUENCE [LARGE SCALE GENOMIC DNA]</scope>
    <source>
        <strain evidence="11 12">DSM 16618</strain>
    </source>
</reference>
<dbReference type="InterPro" id="IPR039421">
    <property type="entry name" value="Type_1_exporter"/>
</dbReference>
<evidence type="ECO:0000256" key="2">
    <source>
        <dbReference type="ARBA" id="ARBA00022475"/>
    </source>
</evidence>
<evidence type="ECO:0000256" key="1">
    <source>
        <dbReference type="ARBA" id="ARBA00004651"/>
    </source>
</evidence>
<feature type="domain" description="ABC transmembrane type-1" evidence="10">
    <location>
        <begin position="15"/>
        <end position="286"/>
    </location>
</feature>
<name>A0A4Q7MMG5_9BURK</name>
<feature type="transmembrane region" description="Helical" evidence="8">
    <location>
        <begin position="47"/>
        <end position="63"/>
    </location>
</feature>
<comment type="subcellular location">
    <subcellularLocation>
        <location evidence="1">Cell membrane</location>
        <topology evidence="1">Multi-pass membrane protein</topology>
    </subcellularLocation>
</comment>
<accession>A0A4Q7MMG5</accession>
<organism evidence="11 12">
    <name type="scientific">Kerstersia gyiorum</name>
    <dbReference type="NCBI Taxonomy" id="206506"/>
    <lineage>
        <taxon>Bacteria</taxon>
        <taxon>Pseudomonadati</taxon>
        <taxon>Pseudomonadota</taxon>
        <taxon>Betaproteobacteria</taxon>
        <taxon>Burkholderiales</taxon>
        <taxon>Alcaligenaceae</taxon>
        <taxon>Kerstersia</taxon>
    </lineage>
</organism>
<dbReference type="GO" id="GO:0140359">
    <property type="term" value="F:ABC-type transporter activity"/>
    <property type="evidence" value="ECO:0007669"/>
    <property type="project" value="InterPro"/>
</dbReference>
<evidence type="ECO:0000313" key="12">
    <source>
        <dbReference type="Proteomes" id="UP000292039"/>
    </source>
</evidence>
<comment type="caution">
    <text evidence="11">The sequence shown here is derived from an EMBL/GenBank/DDBJ whole genome shotgun (WGS) entry which is preliminary data.</text>
</comment>
<feature type="transmembrane region" description="Helical" evidence="8">
    <location>
        <begin position="145"/>
        <end position="164"/>
    </location>
</feature>
<keyword evidence="4" id="KW-0547">Nucleotide-binding</keyword>
<proteinExistence type="predicted"/>
<gene>
    <name evidence="11" type="ORF">EV679_2176</name>
</gene>
<dbReference type="PANTHER" id="PTHR24221">
    <property type="entry name" value="ATP-BINDING CASSETTE SUB-FAMILY B"/>
    <property type="match status" value="1"/>
</dbReference>
<dbReference type="PANTHER" id="PTHR24221:SF654">
    <property type="entry name" value="ATP-BINDING CASSETTE SUB-FAMILY B MEMBER 6"/>
    <property type="match status" value="1"/>
</dbReference>
<protein>
    <submittedName>
        <fullName evidence="11">ABC-type multidrug transport system fused ATPase/permease subunit</fullName>
    </submittedName>
</protein>
<keyword evidence="6 8" id="KW-1133">Transmembrane helix</keyword>
<dbReference type="SMART" id="SM00382">
    <property type="entry name" value="AAA"/>
    <property type="match status" value="1"/>
</dbReference>
<feature type="transmembrane region" description="Helical" evidence="8">
    <location>
        <begin position="15"/>
        <end position="41"/>
    </location>
</feature>
<dbReference type="InterPro" id="IPR003593">
    <property type="entry name" value="AAA+_ATPase"/>
</dbReference>
<evidence type="ECO:0000256" key="7">
    <source>
        <dbReference type="ARBA" id="ARBA00023136"/>
    </source>
</evidence>
<dbReference type="InterPro" id="IPR003439">
    <property type="entry name" value="ABC_transporter-like_ATP-bd"/>
</dbReference>
<dbReference type="InterPro" id="IPR036640">
    <property type="entry name" value="ABC1_TM_sf"/>
</dbReference>
<evidence type="ECO:0000256" key="6">
    <source>
        <dbReference type="ARBA" id="ARBA00022989"/>
    </source>
</evidence>
<feature type="transmembrane region" description="Helical" evidence="8">
    <location>
        <begin position="257"/>
        <end position="278"/>
    </location>
</feature>
<feature type="transmembrane region" description="Helical" evidence="8">
    <location>
        <begin position="229"/>
        <end position="251"/>
    </location>
</feature>
<feature type="transmembrane region" description="Helical" evidence="8">
    <location>
        <begin position="123"/>
        <end position="139"/>
    </location>
</feature>
<keyword evidence="3 8" id="KW-0812">Transmembrane</keyword>
<feature type="domain" description="ABC transporter" evidence="9">
    <location>
        <begin position="314"/>
        <end position="522"/>
    </location>
</feature>
<sequence>MNTENHPSFHIKNQLIAIGLGWTVAGALEAWAYIALAWAIIHQQTPGTVLLCALISVVVTVVIQRSSFYVGVRLAGTLYDVLGKALSQAKLSWFTEQNRALIGTVAGRNIPGLMSFPPHQIQAFIYAILIPIVLVVSMVWLANGWIASCIAVLLIGSFLIQFFSQKKLIHQDSKRQELESNSARSALELLEHLEILRTATGPDKAIKRVESSWAHEEEALSRTNSATALAMFSSMLAGILPLAGLLAIWLLEGFDSSYLGLALIMLTLRAAAPLDALAHAGLGINNLRAGLDNYRRATRVPTLQEPDTGAQVSPANNDIEIRQVTYGPVLKNLNAQIPEGSRVLVSGRSGTGKSTLLELLMRFDDPEKGSITVGGFELSRMRHSDLIKRIAYVSQNPIVFTGTLAENIRLGRSDASNDEILQIAQMVSLGEVIERSELGIHQSVGLHGSALSGGECQRVSIARALIKNAPILILDEATSALDEDTERKIAEAIRILPSTVLITTHRNADIWHAGINIELINP</sequence>
<evidence type="ECO:0000313" key="11">
    <source>
        <dbReference type="EMBL" id="RZS69574.1"/>
    </source>
</evidence>
<evidence type="ECO:0000259" key="10">
    <source>
        <dbReference type="PROSITE" id="PS50929"/>
    </source>
</evidence>
<dbReference type="SUPFAM" id="SSF52540">
    <property type="entry name" value="P-loop containing nucleoside triphosphate hydrolases"/>
    <property type="match status" value="1"/>
</dbReference>
<dbReference type="AlphaFoldDB" id="A0A4Q7MMG5"/>
<dbReference type="Gene3D" id="3.40.50.300">
    <property type="entry name" value="P-loop containing nucleotide triphosphate hydrolases"/>
    <property type="match status" value="1"/>
</dbReference>
<dbReference type="SUPFAM" id="SSF90123">
    <property type="entry name" value="ABC transporter transmembrane region"/>
    <property type="match status" value="1"/>
</dbReference>
<keyword evidence="5" id="KW-0067">ATP-binding</keyword>
<dbReference type="RefSeq" id="WP_130487200.1">
    <property type="nucleotide sequence ID" value="NZ_CBCSEB010000023.1"/>
</dbReference>
<dbReference type="InterPro" id="IPR011527">
    <property type="entry name" value="ABC1_TM_dom"/>
</dbReference>
<dbReference type="InterPro" id="IPR017871">
    <property type="entry name" value="ABC_transporter-like_CS"/>
</dbReference>
<keyword evidence="2" id="KW-1003">Cell membrane</keyword>
<dbReference type="InterPro" id="IPR027417">
    <property type="entry name" value="P-loop_NTPase"/>
</dbReference>
<evidence type="ECO:0000256" key="5">
    <source>
        <dbReference type="ARBA" id="ARBA00022840"/>
    </source>
</evidence>
<evidence type="ECO:0000256" key="3">
    <source>
        <dbReference type="ARBA" id="ARBA00022692"/>
    </source>
</evidence>
<evidence type="ECO:0000259" key="9">
    <source>
        <dbReference type="PROSITE" id="PS50893"/>
    </source>
</evidence>
<dbReference type="Proteomes" id="UP000292039">
    <property type="component" value="Unassembled WGS sequence"/>
</dbReference>
<evidence type="ECO:0000256" key="8">
    <source>
        <dbReference type="SAM" id="Phobius"/>
    </source>
</evidence>
<dbReference type="PROSITE" id="PS50929">
    <property type="entry name" value="ABC_TM1F"/>
    <property type="match status" value="1"/>
</dbReference>
<dbReference type="GO" id="GO:0005886">
    <property type="term" value="C:plasma membrane"/>
    <property type="evidence" value="ECO:0007669"/>
    <property type="project" value="UniProtKB-SubCell"/>
</dbReference>
<dbReference type="GO" id="GO:0005524">
    <property type="term" value="F:ATP binding"/>
    <property type="evidence" value="ECO:0007669"/>
    <property type="project" value="UniProtKB-KW"/>
</dbReference>
<dbReference type="GO" id="GO:0016887">
    <property type="term" value="F:ATP hydrolysis activity"/>
    <property type="evidence" value="ECO:0007669"/>
    <property type="project" value="InterPro"/>
</dbReference>
<dbReference type="PROSITE" id="PS00211">
    <property type="entry name" value="ABC_TRANSPORTER_1"/>
    <property type="match status" value="1"/>
</dbReference>
<dbReference type="PROSITE" id="PS50893">
    <property type="entry name" value="ABC_TRANSPORTER_2"/>
    <property type="match status" value="1"/>
</dbReference>
<dbReference type="EMBL" id="SGWZ01000003">
    <property type="protein sequence ID" value="RZS69574.1"/>
    <property type="molecule type" value="Genomic_DNA"/>
</dbReference>
<dbReference type="Gene3D" id="1.20.1560.10">
    <property type="entry name" value="ABC transporter type 1, transmembrane domain"/>
    <property type="match status" value="1"/>
</dbReference>
<keyword evidence="7 8" id="KW-0472">Membrane</keyword>